<feature type="signal peptide" evidence="1">
    <location>
        <begin position="1"/>
        <end position="22"/>
    </location>
</feature>
<dbReference type="STRING" id="746697.Aeqsu_2100"/>
<name>I3YX45_AEQSU</name>
<keyword evidence="1" id="KW-0732">Signal</keyword>
<organism evidence="2 3">
    <name type="scientific">Aequorivita sublithincola (strain DSM 14238 / LMG 21431 / ACAM 643 / 9-3)</name>
    <dbReference type="NCBI Taxonomy" id="746697"/>
    <lineage>
        <taxon>Bacteria</taxon>
        <taxon>Pseudomonadati</taxon>
        <taxon>Bacteroidota</taxon>
        <taxon>Flavobacteriia</taxon>
        <taxon>Flavobacteriales</taxon>
        <taxon>Flavobacteriaceae</taxon>
        <taxon>Aequorivita</taxon>
    </lineage>
</organism>
<reference evidence="2 3" key="1">
    <citation type="submission" date="2012-06" db="EMBL/GenBank/DDBJ databases">
        <title>The complete genome of Aequorivita sublithincola DSM 14238.</title>
        <authorList>
            <consortium name="US DOE Joint Genome Institute (JGI-PGF)"/>
            <person name="Lucas S."/>
            <person name="Copeland A."/>
            <person name="Lapidus A."/>
            <person name="Goodwin L."/>
            <person name="Pitluck S."/>
            <person name="Peters L."/>
            <person name="Munk A.C.C."/>
            <person name="Kyrpides N."/>
            <person name="Mavromatis K."/>
            <person name="Pagani I."/>
            <person name="Ivanova N."/>
            <person name="Ovchinnikova G."/>
            <person name="Zeytun A."/>
            <person name="Detter J.C."/>
            <person name="Han C."/>
            <person name="Land M."/>
            <person name="Hauser L."/>
            <person name="Markowitz V."/>
            <person name="Cheng J.-F."/>
            <person name="Hugenholtz P."/>
            <person name="Woyke T."/>
            <person name="Wu D."/>
            <person name="Tindall B."/>
            <person name="Faehnrich R."/>
            <person name="Brambilla E."/>
            <person name="Klenk H.-P."/>
            <person name="Eisen J.A."/>
        </authorList>
    </citation>
    <scope>NUCLEOTIDE SEQUENCE [LARGE SCALE GENOMIC DNA]</scope>
    <source>
        <strain evidence="3">DSM 14238 / LMG 21431 / ACAM 643 / 9-3</strain>
    </source>
</reference>
<evidence type="ECO:0008006" key="4">
    <source>
        <dbReference type="Google" id="ProtNLM"/>
    </source>
</evidence>
<evidence type="ECO:0000256" key="1">
    <source>
        <dbReference type="SAM" id="SignalP"/>
    </source>
</evidence>
<accession>I3YX45</accession>
<feature type="chain" id="PRO_5003683132" description="MORN repeat protein" evidence="1">
    <location>
        <begin position="23"/>
        <end position="148"/>
    </location>
</feature>
<dbReference type="KEGG" id="asl:Aeqsu_2100"/>
<keyword evidence="3" id="KW-1185">Reference proteome</keyword>
<dbReference type="Proteomes" id="UP000006049">
    <property type="component" value="Chromosome"/>
</dbReference>
<evidence type="ECO:0000313" key="2">
    <source>
        <dbReference type="EMBL" id="AFL81563.1"/>
    </source>
</evidence>
<sequence length="148" mass="16399">MKKAILLTGMLFCILITMPSYAQKTSKVEEKGVSTPDHTHAKVAEKSIAVPDFWHNSNSKNKIERIPAHLYFNNAALQIKSNKNGLELSESGSSSVYAKLTPTPKEGLYRYTSSTINGAAHFDAKGNLVLKYLDNDTGKTKEVYFQSK</sequence>
<dbReference type="HOGENOM" id="CLU_1754953_0_0_10"/>
<proteinExistence type="predicted"/>
<dbReference type="RefSeq" id="WP_014782816.1">
    <property type="nucleotide sequence ID" value="NC_018013.1"/>
</dbReference>
<dbReference type="OrthoDB" id="1274006at2"/>
<protein>
    <recommendedName>
        <fullName evidence="4">MORN repeat protein</fullName>
    </recommendedName>
</protein>
<evidence type="ECO:0000313" key="3">
    <source>
        <dbReference type="Proteomes" id="UP000006049"/>
    </source>
</evidence>
<gene>
    <name evidence="2" type="ordered locus">Aeqsu_2100</name>
</gene>
<dbReference type="AlphaFoldDB" id="I3YX45"/>
<dbReference type="EMBL" id="CP003280">
    <property type="protein sequence ID" value="AFL81563.1"/>
    <property type="molecule type" value="Genomic_DNA"/>
</dbReference>